<name>A0A6S7EQQ9_9BURK</name>
<dbReference type="GO" id="GO:0017004">
    <property type="term" value="P:cytochrome complex assembly"/>
    <property type="evidence" value="ECO:0007669"/>
    <property type="project" value="UniProtKB-KW"/>
</dbReference>
<keyword evidence="7" id="KW-0812">Transmembrane</keyword>
<feature type="compositionally biased region" description="Low complexity" evidence="6">
    <location>
        <begin position="327"/>
        <end position="360"/>
    </location>
</feature>
<dbReference type="InterPro" id="IPR051263">
    <property type="entry name" value="C-type_cytochrome_biogenesis"/>
</dbReference>
<dbReference type="GO" id="GO:0030313">
    <property type="term" value="C:cell envelope"/>
    <property type="evidence" value="ECO:0007669"/>
    <property type="project" value="UniProtKB-SubCell"/>
</dbReference>
<dbReference type="GO" id="GO:0005886">
    <property type="term" value="C:plasma membrane"/>
    <property type="evidence" value="ECO:0007669"/>
    <property type="project" value="TreeGrafter"/>
</dbReference>
<keyword evidence="2" id="KW-0677">Repeat</keyword>
<dbReference type="PANTHER" id="PTHR47870">
    <property type="entry name" value="CYTOCHROME C-TYPE BIOGENESIS PROTEIN CCMH"/>
    <property type="match status" value="1"/>
</dbReference>
<dbReference type="Pfam" id="PF23892">
    <property type="entry name" value="Ig_CycH"/>
    <property type="match status" value="1"/>
</dbReference>
<dbReference type="SUPFAM" id="SSF48452">
    <property type="entry name" value="TPR-like"/>
    <property type="match status" value="1"/>
</dbReference>
<accession>A0A6S7EQQ9</accession>
<keyword evidence="7" id="KW-1133">Transmembrane helix</keyword>
<evidence type="ECO:0000256" key="5">
    <source>
        <dbReference type="PROSITE-ProRule" id="PRU00339"/>
    </source>
</evidence>
<keyword evidence="7" id="KW-0472">Membrane</keyword>
<dbReference type="InterPro" id="IPR056413">
    <property type="entry name" value="TPR_CcmH_CycH"/>
</dbReference>
<reference evidence="10 11" key="1">
    <citation type="submission" date="2020-04" db="EMBL/GenBank/DDBJ databases">
        <authorList>
            <person name="De Canck E."/>
        </authorList>
    </citation>
    <scope>NUCLEOTIDE SEQUENCE [LARGE SCALE GENOMIC DNA]</scope>
    <source>
        <strain evidence="10 11">LMG 1861</strain>
    </source>
</reference>
<dbReference type="InterPro" id="IPR019734">
    <property type="entry name" value="TPR_rpt"/>
</dbReference>
<gene>
    <name evidence="10" type="ORF">LMG1861_05236</name>
</gene>
<feature type="region of interest" description="Disordered" evidence="6">
    <location>
        <begin position="294"/>
        <end position="361"/>
    </location>
</feature>
<evidence type="ECO:0000259" key="8">
    <source>
        <dbReference type="Pfam" id="PF23892"/>
    </source>
</evidence>
<dbReference type="Proteomes" id="UP000494105">
    <property type="component" value="Unassembled WGS sequence"/>
</dbReference>
<feature type="domain" description="Cytochrome c-type biogenesis protein H TPR" evidence="9">
    <location>
        <begin position="152"/>
        <end position="278"/>
    </location>
</feature>
<proteinExistence type="predicted"/>
<evidence type="ECO:0000256" key="4">
    <source>
        <dbReference type="ARBA" id="ARBA00022803"/>
    </source>
</evidence>
<keyword evidence="4 5" id="KW-0802">TPR repeat</keyword>
<evidence type="ECO:0000256" key="2">
    <source>
        <dbReference type="ARBA" id="ARBA00022737"/>
    </source>
</evidence>
<evidence type="ECO:0000313" key="10">
    <source>
        <dbReference type="EMBL" id="CAB3918553.1"/>
    </source>
</evidence>
<evidence type="ECO:0000256" key="6">
    <source>
        <dbReference type="SAM" id="MobiDB-lite"/>
    </source>
</evidence>
<dbReference type="PROSITE" id="PS50005">
    <property type="entry name" value="TPR"/>
    <property type="match status" value="1"/>
</dbReference>
<dbReference type="InterPro" id="IPR011990">
    <property type="entry name" value="TPR-like_helical_dom_sf"/>
</dbReference>
<evidence type="ECO:0000313" key="11">
    <source>
        <dbReference type="Proteomes" id="UP000494105"/>
    </source>
</evidence>
<dbReference type="InterPro" id="IPR056412">
    <property type="entry name" value="Ig_CycH"/>
</dbReference>
<organism evidence="10 11">
    <name type="scientific">Achromobacter piechaudii</name>
    <dbReference type="NCBI Taxonomy" id="72556"/>
    <lineage>
        <taxon>Bacteria</taxon>
        <taxon>Pseudomonadati</taxon>
        <taxon>Pseudomonadota</taxon>
        <taxon>Betaproteobacteria</taxon>
        <taxon>Burkholderiales</taxon>
        <taxon>Alcaligenaceae</taxon>
        <taxon>Achromobacter</taxon>
    </lineage>
</organism>
<feature type="compositionally biased region" description="Polar residues" evidence="6">
    <location>
        <begin position="305"/>
        <end position="325"/>
    </location>
</feature>
<protein>
    <submittedName>
        <fullName evidence="10">Uncharacterized protein</fullName>
    </submittedName>
</protein>
<dbReference type="Gene3D" id="1.25.40.10">
    <property type="entry name" value="Tetratricopeptide repeat domain"/>
    <property type="match status" value="1"/>
</dbReference>
<dbReference type="NCBIfam" id="TIGR03142">
    <property type="entry name" value="cytochro_ccmI"/>
    <property type="match status" value="1"/>
</dbReference>
<dbReference type="RefSeq" id="WP_175129900.1">
    <property type="nucleotide sequence ID" value="NZ_CADILD010000004.1"/>
</dbReference>
<dbReference type="SMART" id="SM00028">
    <property type="entry name" value="TPR"/>
    <property type="match status" value="2"/>
</dbReference>
<feature type="transmembrane region" description="Helical" evidence="7">
    <location>
        <begin position="93"/>
        <end position="113"/>
    </location>
</feature>
<comment type="subcellular location">
    <subcellularLocation>
        <location evidence="1">Cell envelope</location>
    </subcellularLocation>
</comment>
<keyword evidence="3" id="KW-0201">Cytochrome c-type biogenesis</keyword>
<evidence type="ECO:0000259" key="9">
    <source>
        <dbReference type="Pfam" id="PF23914"/>
    </source>
</evidence>
<dbReference type="AlphaFoldDB" id="A0A6S7EQQ9"/>
<feature type="domain" description="Cytochrome c-type biogenesis protein H Ig-like" evidence="8">
    <location>
        <begin position="366"/>
        <end position="461"/>
    </location>
</feature>
<feature type="repeat" description="TPR" evidence="5">
    <location>
        <begin position="172"/>
        <end position="205"/>
    </location>
</feature>
<dbReference type="PANTHER" id="PTHR47870:SF4">
    <property type="entry name" value="CYTOCHROME C-TYPE BIOGENESIS PROTEIN CYCH"/>
    <property type="match status" value="1"/>
</dbReference>
<dbReference type="EMBL" id="CADILD010000004">
    <property type="protein sequence ID" value="CAB3918553.1"/>
    <property type="molecule type" value="Genomic_DNA"/>
</dbReference>
<evidence type="ECO:0000256" key="7">
    <source>
        <dbReference type="SAM" id="Phobius"/>
    </source>
</evidence>
<sequence length="472" mass="49003">MTPLWIVVVLLLLATLLCLIPPLLRRAPPTAPGAEDSLRAFYLARREQLQRDLRAGSLSPEAKLRAEEEMQRELLQDLAARQTRVGPMGGQRAGVAAACLISVLVPVAAVLLYGKLGNPRAAADMTLASTAPAHASPSGSDAQNAAGDGARDDMVLAINALAQRLRSAPDDADGWYTLARSYETLGRYADAVAAYRQVLRLVPGQPVVLADLADALLSNNQGKPDADAIAAVAQALANDSDQPKALALAGMMALRRGDAAEALGHWQRLQALLPAGSEAARQIQANISQARAMARGAPAGGAENDLSNNSATATPNPSGKTSPNSLAYAAPDATTASTTASPSTATNTATNSTNTATAPARISGHARIADSLADQVKPDDTVFILARPVSGSRMPLAISRWRVSDLPRAFVLDDSSAMSPQATLSGASRVRVEIRISRSGAAAAQPGDLQGVLPDVDVRAADLDLVADTLVR</sequence>
<dbReference type="Pfam" id="PF23914">
    <property type="entry name" value="TPR_CcmH_CycH"/>
    <property type="match status" value="1"/>
</dbReference>
<evidence type="ECO:0000256" key="3">
    <source>
        <dbReference type="ARBA" id="ARBA00022748"/>
    </source>
</evidence>
<evidence type="ECO:0000256" key="1">
    <source>
        <dbReference type="ARBA" id="ARBA00004196"/>
    </source>
</evidence>
<dbReference type="InterPro" id="IPR017560">
    <property type="entry name" value="Cyt_c_biogenesis_CcmI"/>
</dbReference>